<reference evidence="11" key="1">
    <citation type="journal article" date="2017" name="Genome Announc.">
        <title>Draft Genome Sequence of Terrimicrobium sacchariphilum NM-5T, a Facultative Anaerobic Soil Bacterium of the Class Spartobacteria.</title>
        <authorList>
            <person name="Qiu Y.L."/>
            <person name="Tourlousse D.M."/>
            <person name="Matsuura N."/>
            <person name="Ohashi A."/>
            <person name="Sekiguchi Y."/>
        </authorList>
    </citation>
    <scope>NUCLEOTIDE SEQUENCE [LARGE SCALE GENOMIC DNA]</scope>
    <source>
        <strain evidence="11">NM-5</strain>
    </source>
</reference>
<evidence type="ECO:0000313" key="11">
    <source>
        <dbReference type="Proteomes" id="UP000076023"/>
    </source>
</evidence>
<keyword evidence="4 7" id="KW-1133">Transmembrane helix</keyword>
<evidence type="ECO:0000256" key="5">
    <source>
        <dbReference type="ARBA" id="ARBA00023136"/>
    </source>
</evidence>
<dbReference type="InParanoid" id="A0A146G8K1"/>
<keyword evidence="11" id="KW-1185">Reference proteome</keyword>
<organism evidence="10 11">
    <name type="scientific">Terrimicrobium sacchariphilum</name>
    <dbReference type="NCBI Taxonomy" id="690879"/>
    <lineage>
        <taxon>Bacteria</taxon>
        <taxon>Pseudomonadati</taxon>
        <taxon>Verrucomicrobiota</taxon>
        <taxon>Terrimicrobiia</taxon>
        <taxon>Terrimicrobiales</taxon>
        <taxon>Terrimicrobiaceae</taxon>
        <taxon>Terrimicrobium</taxon>
    </lineage>
</organism>
<comment type="caution">
    <text evidence="10">The sequence shown here is derived from an EMBL/GenBank/DDBJ whole genome shotgun (WGS) entry which is preliminary data.</text>
</comment>
<dbReference type="PANTHER" id="PTHR30625:SF17">
    <property type="entry name" value="TOLQ-RELATED"/>
    <property type="match status" value="1"/>
</dbReference>
<feature type="transmembrane region" description="Helical" evidence="7">
    <location>
        <begin position="148"/>
        <end position="176"/>
    </location>
</feature>
<keyword evidence="3 7" id="KW-0812">Transmembrane</keyword>
<dbReference type="PANTHER" id="PTHR30625">
    <property type="entry name" value="PROTEIN TOLQ"/>
    <property type="match status" value="1"/>
</dbReference>
<evidence type="ECO:0000259" key="9">
    <source>
        <dbReference type="Pfam" id="PF01618"/>
    </source>
</evidence>
<sequence length="278" mass="30145">MKKDRIHRIKNALLLIALLGFAPLCLAEEGPAGEAGSVHEKTLFETLKEGGWVMIPISICSLLTLYLVGEGVLRTSRKRMMPEATMENLRTFFRQGDYVNAYEYCQKNPSPLARVACAGLSGLGEGKTATEEAIHGEVVRVNSSVNTYISYLSVIGVCTPMIGLLGTVTGMIRAFATLGSSGIGDPSSLSAAIGEVLVATASGLFIAIPAFGCFYFLRNRLSRAMHDLQDEIARLFRRMPYDLLKDVHLGSEELYAAQPNWTLPQQAEEVEAASPVNA</sequence>
<dbReference type="InterPro" id="IPR002898">
    <property type="entry name" value="MotA_ExbB_proton_chnl"/>
</dbReference>
<dbReference type="EMBL" id="BDCO01000002">
    <property type="protein sequence ID" value="GAT33018.1"/>
    <property type="molecule type" value="Genomic_DNA"/>
</dbReference>
<feature type="transmembrane region" description="Helical" evidence="7">
    <location>
        <begin position="196"/>
        <end position="217"/>
    </location>
</feature>
<comment type="subcellular location">
    <subcellularLocation>
        <location evidence="1">Cell membrane</location>
        <topology evidence="1">Multi-pass membrane protein</topology>
    </subcellularLocation>
    <subcellularLocation>
        <location evidence="6">Membrane</location>
        <topology evidence="6">Multi-pass membrane protein</topology>
    </subcellularLocation>
</comment>
<evidence type="ECO:0000256" key="1">
    <source>
        <dbReference type="ARBA" id="ARBA00004651"/>
    </source>
</evidence>
<dbReference type="RefSeq" id="WP_075078800.1">
    <property type="nucleotide sequence ID" value="NZ_BDCO01000002.1"/>
</dbReference>
<comment type="similarity">
    <text evidence="6">Belongs to the exbB/tolQ family.</text>
</comment>
<dbReference type="OrthoDB" id="4045at2"/>
<name>A0A146G8K1_TERSA</name>
<proteinExistence type="inferred from homology"/>
<feature type="transmembrane region" description="Helical" evidence="7">
    <location>
        <begin position="51"/>
        <end position="73"/>
    </location>
</feature>
<dbReference type="Pfam" id="PF01618">
    <property type="entry name" value="MotA_ExbB"/>
    <property type="match status" value="1"/>
</dbReference>
<feature type="chain" id="PRO_5007524573" evidence="8">
    <location>
        <begin position="28"/>
        <end position="278"/>
    </location>
</feature>
<dbReference type="Proteomes" id="UP000076023">
    <property type="component" value="Unassembled WGS sequence"/>
</dbReference>
<evidence type="ECO:0000256" key="8">
    <source>
        <dbReference type="SAM" id="SignalP"/>
    </source>
</evidence>
<dbReference type="InterPro" id="IPR050790">
    <property type="entry name" value="ExbB/TolQ_transport"/>
</dbReference>
<evidence type="ECO:0000256" key="6">
    <source>
        <dbReference type="RuleBase" id="RU004057"/>
    </source>
</evidence>
<dbReference type="STRING" id="690879.TSACC_21423"/>
<gene>
    <name evidence="10" type="ORF">TSACC_21423</name>
</gene>
<feature type="domain" description="MotA/TolQ/ExbB proton channel" evidence="9">
    <location>
        <begin position="110"/>
        <end position="229"/>
    </location>
</feature>
<evidence type="ECO:0000313" key="10">
    <source>
        <dbReference type="EMBL" id="GAT33018.1"/>
    </source>
</evidence>
<keyword evidence="6" id="KW-0653">Protein transport</keyword>
<evidence type="ECO:0000256" key="4">
    <source>
        <dbReference type="ARBA" id="ARBA00022989"/>
    </source>
</evidence>
<evidence type="ECO:0000256" key="7">
    <source>
        <dbReference type="SAM" id="Phobius"/>
    </source>
</evidence>
<protein>
    <submittedName>
        <fullName evidence="10">Biopolymer transport protein ExbB</fullName>
    </submittedName>
</protein>
<evidence type="ECO:0000256" key="3">
    <source>
        <dbReference type="ARBA" id="ARBA00022692"/>
    </source>
</evidence>
<dbReference type="GO" id="GO:0005886">
    <property type="term" value="C:plasma membrane"/>
    <property type="evidence" value="ECO:0007669"/>
    <property type="project" value="UniProtKB-SubCell"/>
</dbReference>
<dbReference type="GO" id="GO:0017038">
    <property type="term" value="P:protein import"/>
    <property type="evidence" value="ECO:0007669"/>
    <property type="project" value="TreeGrafter"/>
</dbReference>
<keyword evidence="8" id="KW-0732">Signal</keyword>
<keyword evidence="6" id="KW-0813">Transport</keyword>
<feature type="signal peptide" evidence="8">
    <location>
        <begin position="1"/>
        <end position="27"/>
    </location>
</feature>
<accession>A0A146G8K1</accession>
<dbReference type="AlphaFoldDB" id="A0A146G8K1"/>
<evidence type="ECO:0000256" key="2">
    <source>
        <dbReference type="ARBA" id="ARBA00022475"/>
    </source>
</evidence>
<keyword evidence="2" id="KW-1003">Cell membrane</keyword>
<keyword evidence="5 7" id="KW-0472">Membrane</keyword>